<organism evidence="1 2">
    <name type="scientific">Brevibacillus halotolerans</name>
    <dbReference type="NCBI Taxonomy" id="1507437"/>
    <lineage>
        <taxon>Bacteria</taxon>
        <taxon>Bacillati</taxon>
        <taxon>Bacillota</taxon>
        <taxon>Bacilli</taxon>
        <taxon>Bacillales</taxon>
        <taxon>Paenibacillaceae</taxon>
        <taxon>Brevibacillus</taxon>
    </lineage>
</organism>
<evidence type="ECO:0000313" key="2">
    <source>
        <dbReference type="Proteomes" id="UP001067708"/>
    </source>
</evidence>
<protein>
    <submittedName>
        <fullName evidence="1">Uncharacterized protein</fullName>
    </submittedName>
</protein>
<gene>
    <name evidence="1" type="ORF">O0535_04925</name>
</gene>
<reference evidence="1" key="1">
    <citation type="submission" date="2022-09" db="EMBL/GenBank/DDBJ databases">
        <title>Genome analysis and characterization of larvicidal activity of Brevibacillus strains.</title>
        <authorList>
            <person name="Patrusheva E.V."/>
            <person name="Izotova A.O."/>
            <person name="Toshchakov S.V."/>
            <person name="Sineoky S.P."/>
        </authorList>
    </citation>
    <scope>NUCLEOTIDE SEQUENCE</scope>
    <source>
        <strain evidence="1">VKPM_B-13244</strain>
    </source>
</reference>
<dbReference type="RefSeq" id="WP_258416742.1">
    <property type="nucleotide sequence ID" value="NZ_JAPTNG010000003.1"/>
</dbReference>
<dbReference type="EMBL" id="JAPTNG010000003">
    <property type="protein sequence ID" value="MCZ0830143.1"/>
    <property type="molecule type" value="Genomic_DNA"/>
</dbReference>
<keyword evidence="2" id="KW-1185">Reference proteome</keyword>
<proteinExistence type="predicted"/>
<comment type="caution">
    <text evidence="1">The sequence shown here is derived from an EMBL/GenBank/DDBJ whole genome shotgun (WGS) entry which is preliminary data.</text>
</comment>
<dbReference type="Proteomes" id="UP001067708">
    <property type="component" value="Unassembled WGS sequence"/>
</dbReference>
<accession>A0ABT4HTN6</accession>
<evidence type="ECO:0000313" key="1">
    <source>
        <dbReference type="EMBL" id="MCZ0830143.1"/>
    </source>
</evidence>
<name>A0ABT4HTN6_9BACL</name>
<sequence length="181" mass="21329">MTNIYRKGQLCMEFTNEEIMNHLVEPLKKDSNICTKALTIDEKEVQDINEQIRYVSINEDKDCYFSFLGFQTSLFILDEEFMFIDDDAKENIVSSHTYGNVVYEGSLRDKSHKEILELMYQISSILVNVKELDIEERKVSQTGIQYPKCEYNVKLISDVIDKRSIRFSNILFTFKDNLEYL</sequence>